<protein>
    <submittedName>
        <fullName evidence="2">2-methylfumaryl-CoA isomerase</fullName>
    </submittedName>
</protein>
<dbReference type="Gene3D" id="3.40.50.10540">
    <property type="entry name" value="Crotonobetainyl-coa:carnitine coa-transferase, domain 1"/>
    <property type="match status" value="1"/>
</dbReference>
<organism evidence="2 3">
    <name type="scientific">Pseudomonas mucidolens</name>
    <dbReference type="NCBI Taxonomy" id="46679"/>
    <lineage>
        <taxon>Bacteria</taxon>
        <taxon>Pseudomonadati</taxon>
        <taxon>Pseudomonadota</taxon>
        <taxon>Gammaproteobacteria</taxon>
        <taxon>Pseudomonadales</taxon>
        <taxon>Pseudomonadaceae</taxon>
        <taxon>Pseudomonas</taxon>
    </lineage>
</organism>
<dbReference type="Pfam" id="PF02515">
    <property type="entry name" value="CoA_transf_3"/>
    <property type="match status" value="1"/>
</dbReference>
<gene>
    <name evidence="2" type="ORF">SAMN05216202_2524</name>
</gene>
<dbReference type="OrthoDB" id="7457784at2"/>
<name>A0A1H2MW74_9PSED</name>
<dbReference type="AlphaFoldDB" id="A0A1H2MW74"/>
<dbReference type="PANTHER" id="PTHR48207">
    <property type="entry name" value="SUCCINATE--HYDROXYMETHYLGLUTARATE COA-TRANSFERASE"/>
    <property type="match status" value="1"/>
</dbReference>
<dbReference type="EMBL" id="LT629802">
    <property type="protein sequence ID" value="SDU97553.1"/>
    <property type="molecule type" value="Genomic_DNA"/>
</dbReference>
<dbReference type="Proteomes" id="UP000198600">
    <property type="component" value="Chromosome I"/>
</dbReference>
<proteinExistence type="predicted"/>
<reference evidence="3" key="1">
    <citation type="submission" date="2016-10" db="EMBL/GenBank/DDBJ databases">
        <authorList>
            <person name="Varghese N."/>
            <person name="Submissions S."/>
        </authorList>
    </citation>
    <scope>NUCLEOTIDE SEQUENCE [LARGE SCALE GENOMIC DNA]</scope>
    <source>
        <strain evidence="3">LMG 2223</strain>
    </source>
</reference>
<dbReference type="InterPro" id="IPR050483">
    <property type="entry name" value="CoA-transferase_III_domain"/>
</dbReference>
<dbReference type="PANTHER" id="PTHR48207:SF3">
    <property type="entry name" value="SUCCINATE--HYDROXYMETHYLGLUTARATE COA-TRANSFERASE"/>
    <property type="match status" value="1"/>
</dbReference>
<dbReference type="STRING" id="46679.SAMN05216202_2524"/>
<dbReference type="Gene3D" id="3.30.1540.10">
    <property type="entry name" value="formyl-coa transferase, domain 3"/>
    <property type="match status" value="1"/>
</dbReference>
<keyword evidence="2" id="KW-0413">Isomerase</keyword>
<dbReference type="InterPro" id="IPR023606">
    <property type="entry name" value="CoA-Trfase_III_dom_1_sf"/>
</dbReference>
<evidence type="ECO:0000256" key="1">
    <source>
        <dbReference type="ARBA" id="ARBA00022679"/>
    </source>
</evidence>
<keyword evidence="1" id="KW-0808">Transferase</keyword>
<dbReference type="GO" id="GO:0008410">
    <property type="term" value="F:CoA-transferase activity"/>
    <property type="evidence" value="ECO:0007669"/>
    <property type="project" value="TreeGrafter"/>
</dbReference>
<evidence type="ECO:0000313" key="2">
    <source>
        <dbReference type="EMBL" id="SDU97553.1"/>
    </source>
</evidence>
<sequence>MNYDLLKGVRVIESSAFIAAPLCGMTLAQLGAEVIRVDLIGGGLDYQRLPMMPEGRSIYWTSLNKAKKSVAIDIKRPEGRELLQRLVGAPGEAGGILLTNIGTPWLSHKTLSELRPDLISCTIEGNFDGSTAVDYTVNCATGYPMLTGTGSPDRPVNHTLPAWDVICANQAATAIVAALARRQGSGEGAEIRLALSDSAFSTLSNLGLLTESELIGQQRESLGNYLYGAFGHDFATSDGRRVMIVAISARQWRALVKACDLQSAVQSLEAALGVNFDSEADRFEGRELLAALIKQWCIKRPLAEIEAHFIQHGVAYGPYRTVRQLLQEDKRVSLDNPIFERIQTPGVGEHLAAGTPLRFGHMSRQAVQPAPELGEHTDEVLADVLGLSDQQIGALRDSGIVGGS</sequence>
<dbReference type="SUPFAM" id="SSF89796">
    <property type="entry name" value="CoA-transferase family III (CaiB/BaiF)"/>
    <property type="match status" value="1"/>
</dbReference>
<accession>A0A1H2MW74</accession>
<dbReference type="InterPro" id="IPR044855">
    <property type="entry name" value="CoA-Trfase_III_dom3_sf"/>
</dbReference>
<dbReference type="GO" id="GO:0016853">
    <property type="term" value="F:isomerase activity"/>
    <property type="evidence" value="ECO:0007669"/>
    <property type="project" value="UniProtKB-KW"/>
</dbReference>
<dbReference type="InterPro" id="IPR003673">
    <property type="entry name" value="CoA-Trfase_fam_III"/>
</dbReference>
<keyword evidence="3" id="KW-1185">Reference proteome</keyword>
<dbReference type="RefSeq" id="WP_084378768.1">
    <property type="nucleotide sequence ID" value="NZ_LS483433.1"/>
</dbReference>
<evidence type="ECO:0000313" key="3">
    <source>
        <dbReference type="Proteomes" id="UP000198600"/>
    </source>
</evidence>